<dbReference type="AlphaFoldDB" id="A0A1S3JGK6"/>
<keyword evidence="1" id="KW-0812">Transmembrane</keyword>
<protein>
    <submittedName>
        <fullName evidence="3">Uncharacterized protein LOC106172737</fullName>
    </submittedName>
</protein>
<evidence type="ECO:0000256" key="1">
    <source>
        <dbReference type="SAM" id="Phobius"/>
    </source>
</evidence>
<dbReference type="KEGG" id="lak:106172737"/>
<gene>
    <name evidence="3" type="primary">LOC106172737</name>
</gene>
<sequence length="425" mass="48264">MEVTSQLCLMKLYVTVMMYAVEGRFVKLDASHSEVQIKCSDGFLAIRHVYSFCCSQVSGGCLGLTECSINLCCNTTSQHDTICRLMEWKAEGYQHTVITFDCQLYSETVNGIKSAFPTKIERNICQVRPNTTMTRKISLHDETTSRPTATIVSTGTTPLRTSTAQPTATSSLDARGVFEVLLGCGMITVGYTVIIFVILLVNKRLEYEQKRAILAKLRRIRYERRRRGIQLIQQEMDNIHKGLEQQSNVNATAGQVLYSNEYHLSSYEEISDAHIYLEPLQLAAVEYDDTVLNSQGPLYDEINQFSGEQFCDTAVTGTVQINQGELFKYDYVVDRESTEVEEIVDTIQTITHGGDCKDLPTKPVIKDSYIHFKETNQCEERLVERRQTLPKEYANVSSYEHLVKQENCELSEQDSSYQELSENIQ</sequence>
<accession>A0A1S3JGK6</accession>
<dbReference type="GeneID" id="106172737"/>
<proteinExistence type="predicted"/>
<name>A0A1S3JGK6_LINAN</name>
<reference evidence="3" key="1">
    <citation type="submission" date="2025-08" db="UniProtKB">
        <authorList>
            <consortium name="RefSeq"/>
        </authorList>
    </citation>
    <scope>IDENTIFICATION</scope>
    <source>
        <tissue evidence="3">Gonads</tissue>
    </source>
</reference>
<feature type="transmembrane region" description="Helical" evidence="1">
    <location>
        <begin position="180"/>
        <end position="201"/>
    </location>
</feature>
<keyword evidence="1" id="KW-1133">Transmembrane helix</keyword>
<evidence type="ECO:0000313" key="2">
    <source>
        <dbReference type="Proteomes" id="UP000085678"/>
    </source>
</evidence>
<keyword evidence="2" id="KW-1185">Reference proteome</keyword>
<keyword evidence="1" id="KW-0472">Membrane</keyword>
<evidence type="ECO:0000313" key="3">
    <source>
        <dbReference type="RefSeq" id="XP_013409029.1"/>
    </source>
</evidence>
<dbReference type="InParanoid" id="A0A1S3JGK6"/>
<dbReference type="Proteomes" id="UP000085678">
    <property type="component" value="Unplaced"/>
</dbReference>
<dbReference type="RefSeq" id="XP_013409029.1">
    <property type="nucleotide sequence ID" value="XM_013553575.1"/>
</dbReference>
<organism evidence="2 3">
    <name type="scientific">Lingula anatina</name>
    <name type="common">Brachiopod</name>
    <name type="synonym">Lingula unguis</name>
    <dbReference type="NCBI Taxonomy" id="7574"/>
    <lineage>
        <taxon>Eukaryota</taxon>
        <taxon>Metazoa</taxon>
        <taxon>Spiralia</taxon>
        <taxon>Lophotrochozoa</taxon>
        <taxon>Brachiopoda</taxon>
        <taxon>Linguliformea</taxon>
        <taxon>Lingulata</taxon>
        <taxon>Lingulida</taxon>
        <taxon>Linguloidea</taxon>
        <taxon>Lingulidae</taxon>
        <taxon>Lingula</taxon>
    </lineage>
</organism>